<comment type="subcellular location">
    <subcellularLocation>
        <location evidence="1">Nucleus</location>
    </subcellularLocation>
</comment>
<dbReference type="EMBL" id="JANEYG010000089">
    <property type="protein sequence ID" value="KAJ8913638.1"/>
    <property type="molecule type" value="Genomic_DNA"/>
</dbReference>
<evidence type="ECO:0000256" key="2">
    <source>
        <dbReference type="ARBA" id="ARBA00012186"/>
    </source>
</evidence>
<comment type="caution">
    <text evidence="15">The sequence shown here is derived from an EMBL/GenBank/DDBJ whole genome shotgun (WGS) entry which is preliminary data.</text>
</comment>
<dbReference type="AlphaFoldDB" id="A0AAV8VHG0"/>
<feature type="region of interest" description="Disordered" evidence="12">
    <location>
        <begin position="252"/>
        <end position="276"/>
    </location>
</feature>
<dbReference type="InterPro" id="IPR033467">
    <property type="entry name" value="Tesmin/TSO1-like_CXC"/>
</dbReference>
<keyword evidence="6" id="KW-0949">S-adenosyl-L-methionine</keyword>
<evidence type="ECO:0000256" key="5">
    <source>
        <dbReference type="ARBA" id="ARBA00022679"/>
    </source>
</evidence>
<dbReference type="SMART" id="SM00717">
    <property type="entry name" value="SANT"/>
    <property type="match status" value="2"/>
</dbReference>
<proteinExistence type="predicted"/>
<dbReference type="Proteomes" id="UP001159042">
    <property type="component" value="Unassembled WGS sequence"/>
</dbReference>
<evidence type="ECO:0000256" key="6">
    <source>
        <dbReference type="ARBA" id="ARBA00022691"/>
    </source>
</evidence>
<keyword evidence="5" id="KW-0808">Transferase</keyword>
<protein>
    <recommendedName>
        <fullName evidence="2">[histone H3]-lysine(27) N-trimethyltransferase</fullName>
        <ecNumber evidence="2">2.1.1.356</ecNumber>
    </recommendedName>
</protein>
<feature type="domain" description="CXC" evidence="14">
    <location>
        <begin position="370"/>
        <end position="471"/>
    </location>
</feature>
<dbReference type="Pfam" id="PF18118">
    <property type="entry name" value="PRC2_HTH_1"/>
    <property type="match status" value="1"/>
</dbReference>
<dbReference type="Pfam" id="PF18264">
    <property type="entry name" value="preSET_CXC"/>
    <property type="match status" value="1"/>
</dbReference>
<evidence type="ECO:0000256" key="8">
    <source>
        <dbReference type="ARBA" id="ARBA00023015"/>
    </source>
</evidence>
<evidence type="ECO:0000256" key="10">
    <source>
        <dbReference type="ARBA" id="ARBA00023242"/>
    </source>
</evidence>
<dbReference type="SMART" id="SM01114">
    <property type="entry name" value="CXC"/>
    <property type="match status" value="1"/>
</dbReference>
<dbReference type="InterPro" id="IPR041355">
    <property type="entry name" value="Pre-SET_CXC"/>
</dbReference>
<evidence type="ECO:0000313" key="16">
    <source>
        <dbReference type="Proteomes" id="UP001159042"/>
    </source>
</evidence>
<keyword evidence="4" id="KW-0489">Methyltransferase</keyword>
<comment type="catalytic activity">
    <reaction evidence="11">
        <text>L-lysyl(27)-[histone H3] + 3 S-adenosyl-L-methionine = N(6),N(6),N(6)-trimethyl-L-lysyl(27)-[histone H3] + 3 S-adenosyl-L-homocysteine + 3 H(+)</text>
        <dbReference type="Rhea" id="RHEA:60292"/>
        <dbReference type="Rhea" id="RHEA-COMP:15535"/>
        <dbReference type="Rhea" id="RHEA-COMP:15548"/>
        <dbReference type="ChEBI" id="CHEBI:15378"/>
        <dbReference type="ChEBI" id="CHEBI:29969"/>
        <dbReference type="ChEBI" id="CHEBI:57856"/>
        <dbReference type="ChEBI" id="CHEBI:59789"/>
        <dbReference type="ChEBI" id="CHEBI:61961"/>
        <dbReference type="EC" id="2.1.1.356"/>
    </reaction>
</comment>
<dbReference type="PANTHER" id="PTHR45747:SF4">
    <property type="entry name" value="HISTONE-LYSINE N-METHYLTRANSFERASE E(Z)"/>
    <property type="match status" value="1"/>
</dbReference>
<keyword evidence="9" id="KW-0804">Transcription</keyword>
<evidence type="ECO:0000256" key="11">
    <source>
        <dbReference type="ARBA" id="ARBA00048568"/>
    </source>
</evidence>
<evidence type="ECO:0000256" key="9">
    <source>
        <dbReference type="ARBA" id="ARBA00023163"/>
    </source>
</evidence>
<dbReference type="PROSITE" id="PS51633">
    <property type="entry name" value="CXC"/>
    <property type="match status" value="1"/>
</dbReference>
<evidence type="ECO:0000256" key="3">
    <source>
        <dbReference type="ARBA" id="ARBA00022491"/>
    </source>
</evidence>
<feature type="domain" description="SET" evidence="13">
    <location>
        <begin position="478"/>
        <end position="593"/>
    </location>
</feature>
<dbReference type="SUPFAM" id="SSF82199">
    <property type="entry name" value="SET domain"/>
    <property type="match status" value="1"/>
</dbReference>
<dbReference type="InterPro" id="IPR041343">
    <property type="entry name" value="PRC2_HTH_1"/>
</dbReference>
<dbReference type="FunFam" id="2.170.270.10:FF:000001">
    <property type="entry name" value="Putative histone-lysine N-methyltransferase EZH2"/>
    <property type="match status" value="1"/>
</dbReference>
<dbReference type="InterPro" id="IPR046341">
    <property type="entry name" value="SET_dom_sf"/>
</dbReference>
<evidence type="ECO:0000256" key="7">
    <source>
        <dbReference type="ARBA" id="ARBA00022853"/>
    </source>
</evidence>
<keyword evidence="16" id="KW-1185">Reference proteome</keyword>
<dbReference type="InterPro" id="IPR045318">
    <property type="entry name" value="EZH1/2-like"/>
</dbReference>
<dbReference type="Gene3D" id="2.170.270.10">
    <property type="entry name" value="SET domain"/>
    <property type="match status" value="1"/>
</dbReference>
<evidence type="ECO:0000256" key="12">
    <source>
        <dbReference type="SAM" id="MobiDB-lite"/>
    </source>
</evidence>
<evidence type="ECO:0000256" key="4">
    <source>
        <dbReference type="ARBA" id="ARBA00022603"/>
    </source>
</evidence>
<evidence type="ECO:0000259" key="13">
    <source>
        <dbReference type="PROSITE" id="PS50280"/>
    </source>
</evidence>
<dbReference type="InterPro" id="IPR001214">
    <property type="entry name" value="SET_dom"/>
</dbReference>
<organism evidence="15 16">
    <name type="scientific">Exocentrus adspersus</name>
    <dbReference type="NCBI Taxonomy" id="1586481"/>
    <lineage>
        <taxon>Eukaryota</taxon>
        <taxon>Metazoa</taxon>
        <taxon>Ecdysozoa</taxon>
        <taxon>Arthropoda</taxon>
        <taxon>Hexapoda</taxon>
        <taxon>Insecta</taxon>
        <taxon>Pterygota</taxon>
        <taxon>Neoptera</taxon>
        <taxon>Endopterygota</taxon>
        <taxon>Coleoptera</taxon>
        <taxon>Polyphaga</taxon>
        <taxon>Cucujiformia</taxon>
        <taxon>Chrysomeloidea</taxon>
        <taxon>Cerambycidae</taxon>
        <taxon>Lamiinae</taxon>
        <taxon>Acanthocinini</taxon>
        <taxon>Exocentrus</taxon>
    </lineage>
</organism>
<reference evidence="15 16" key="1">
    <citation type="journal article" date="2023" name="Insect Mol. Biol.">
        <title>Genome sequencing provides insights into the evolution of gene families encoding plant cell wall-degrading enzymes in longhorned beetles.</title>
        <authorList>
            <person name="Shin N.R."/>
            <person name="Okamura Y."/>
            <person name="Kirsch R."/>
            <person name="Pauchet Y."/>
        </authorList>
    </citation>
    <scope>NUCLEOTIDE SEQUENCE [LARGE SCALE GENOMIC DNA]</scope>
    <source>
        <strain evidence="15">EAD_L_NR</strain>
    </source>
</reference>
<dbReference type="GO" id="GO:0140951">
    <property type="term" value="F:histone H3K27 trimethyltransferase activity"/>
    <property type="evidence" value="ECO:0007669"/>
    <property type="project" value="UniProtKB-EC"/>
</dbReference>
<gene>
    <name evidence="15" type="ORF">NQ315_007355</name>
</gene>
<dbReference type="InterPro" id="IPR026489">
    <property type="entry name" value="CXC_dom"/>
</dbReference>
<accession>A0AAV8VHG0</accession>
<keyword evidence="3" id="KW-0678">Repressor</keyword>
<dbReference type="InterPro" id="IPR048358">
    <property type="entry name" value="EZH1/2_MCSS"/>
</dbReference>
<name>A0AAV8VHG0_9CUCU</name>
<evidence type="ECO:0000256" key="1">
    <source>
        <dbReference type="ARBA" id="ARBA00004123"/>
    </source>
</evidence>
<dbReference type="SMART" id="SM00317">
    <property type="entry name" value="SET"/>
    <property type="match status" value="1"/>
</dbReference>
<evidence type="ECO:0000313" key="15">
    <source>
        <dbReference type="EMBL" id="KAJ8913638.1"/>
    </source>
</evidence>
<dbReference type="EC" id="2.1.1.356" evidence="2"/>
<dbReference type="InterPro" id="IPR001005">
    <property type="entry name" value="SANT/Myb"/>
</dbReference>
<dbReference type="Pfam" id="PF21358">
    <property type="entry name" value="Ezh2_MCSS"/>
    <property type="match status" value="1"/>
</dbReference>
<dbReference type="CDD" id="cd00167">
    <property type="entry name" value="SANT"/>
    <property type="match status" value="1"/>
</dbReference>
<dbReference type="Pfam" id="PF00856">
    <property type="entry name" value="SET"/>
    <property type="match status" value="1"/>
</dbReference>
<dbReference type="GO" id="GO:0003682">
    <property type="term" value="F:chromatin binding"/>
    <property type="evidence" value="ECO:0007669"/>
    <property type="project" value="TreeGrafter"/>
</dbReference>
<keyword evidence="10" id="KW-0539">Nucleus</keyword>
<dbReference type="GO" id="GO:0035098">
    <property type="term" value="C:ESC/E(Z) complex"/>
    <property type="evidence" value="ECO:0007669"/>
    <property type="project" value="TreeGrafter"/>
</dbReference>
<dbReference type="PANTHER" id="PTHR45747">
    <property type="entry name" value="HISTONE-LYSINE N-METHYLTRANSFERASE E(Z)"/>
    <property type="match status" value="1"/>
</dbReference>
<dbReference type="GO" id="GO:0031507">
    <property type="term" value="P:heterochromatin formation"/>
    <property type="evidence" value="ECO:0007669"/>
    <property type="project" value="TreeGrafter"/>
</dbReference>
<keyword evidence="8" id="KW-0805">Transcription regulation</keyword>
<sequence length="612" mass="69439">MQSTRIRMMRSVAPLPNYYLWSSIQHNFMTQDEKVLHNIPYLGDKFQKQDKVFLKELLHNYEDKVHGECSPGLLDDATMVELINALAKPSTTGRWPRKRKRSFPDATLFEAVAQVFPEKGDAEDVKDKYIKLSSNVDPDDPPQCVPNIDGSGAVSLPREKVLHSFHSLFCRRCLKYDCFVHRQENSHQGPNLQVRKGPELQPSTLPCSPNCYLLLDGVKRAEDVQAVAVVDTIANKGARSSRKQMMEVITGSVEDAGKNEDSGNDTSSEASSEKDDTSVLLATFTLLNLMETSDDVTTWTGSDESLFRALQRVFLKNYCAISRVMLTKTCQQVYKFAQEETADILEAVSSPTLCSPPRKKKKQSFWSTHYRKIQMKKNTESNRVYNYAPCNHPGQGCDENCPCVDTRNFCEKFCVCNRDCQNRFPGCLCKTQCNTKQCPCYLAVRECDPDLCKPCGSHHYEISKITCKNVSIQRGLHKHLLLAASDVAGWGIFLKDGAQKNEFISEYCGEIISQEEADRRGKVYDKINCSYLFNLNSDFVVDATRKGNKIRFANHSNNPNCYAKVVMVNGDHRIGIYAKRSILSGEELFFDYRYGPTERLKFVAIERDTEIF</sequence>
<dbReference type="PROSITE" id="PS50280">
    <property type="entry name" value="SET"/>
    <property type="match status" value="1"/>
</dbReference>
<dbReference type="GO" id="GO:0032259">
    <property type="term" value="P:methylation"/>
    <property type="evidence" value="ECO:0007669"/>
    <property type="project" value="UniProtKB-KW"/>
</dbReference>
<keyword evidence="7" id="KW-0156">Chromatin regulator</keyword>
<evidence type="ECO:0000259" key="14">
    <source>
        <dbReference type="PROSITE" id="PS51633"/>
    </source>
</evidence>